<feature type="disulfide bond" evidence="10">
    <location>
        <begin position="400"/>
        <end position="409"/>
    </location>
</feature>
<dbReference type="SMART" id="SM00281">
    <property type="entry name" value="LamB"/>
    <property type="match status" value="1"/>
</dbReference>
<keyword evidence="7 10" id="KW-1015">Disulfide bond</keyword>
<dbReference type="PANTHER" id="PTHR45080:SF30">
    <property type="entry name" value="HEPARAN SULFATE PROTEOGLYCAN 2"/>
    <property type="match status" value="1"/>
</dbReference>
<dbReference type="CDD" id="cd00055">
    <property type="entry name" value="EGF_Lam"/>
    <property type="match status" value="3"/>
</dbReference>
<gene>
    <name evidence="15" type="ORF">BN2614_LOCUS3</name>
</gene>
<feature type="domain" description="Ig-like" evidence="13">
    <location>
        <begin position="1357"/>
        <end position="1444"/>
    </location>
</feature>
<keyword evidence="2" id="KW-0964">Secreted</keyword>
<feature type="domain" description="Ig-like" evidence="13">
    <location>
        <begin position="867"/>
        <end position="949"/>
    </location>
</feature>
<dbReference type="PROSITE" id="PS50835">
    <property type="entry name" value="IG_LIKE"/>
    <property type="match status" value="13"/>
</dbReference>
<feature type="domain" description="Laminin IV type A" evidence="14">
    <location>
        <begin position="137"/>
        <end position="347"/>
    </location>
</feature>
<dbReference type="CDD" id="cd00096">
    <property type="entry name" value="Ig"/>
    <property type="match status" value="5"/>
</dbReference>
<sequence>MGVTQQCASSSYVRHLISTRFAPGDFQGFALVNPQRNSRLTGGFTVEPVPEGTQLSFGNFAQLGHESFYWQLPEAYQGDKREAYFAQMRWAHQNRTSLSEEQLRTAMTVGRTMGPPEGRGRARAQRLSQVDEAQRRMDAEIWQLLSSFAAHPQPPARGLLPHAQPAAALQAAPLSSSSSSFSSSSSSASGPSSAASQFSLSYEGFSLLPGSLYYWQLPQAFLGNKVAAYGGKLRYTLSYTAGGQGSPLSDPDVQITGNNIMLVASQPALQGSERRSFEITLREEFWRRPDGHPATREHLLMALADLDELLVRATFSSMPLAASISSVSLEVAQPGPSAGPRALEVEECRCPPGYVGLSCQDCAPGYTRTGSGLYLGHCELCECNGHSDLCHPETGACSQCQHHAAGEFCELCAPGYYGDATAGTPEDCQPCACPLTNPENMFSRTCESLGAGGYRCTACEPGYTGQYCEQCAPGYVGNPNVRGGRCLPQAVAAPLVVQVHPARSIVPQGGSHSLRCQVSGSSPHYFYWSREDGRPMPSSTQQRHQGSELHFPSVQPSDAGVYICTCRNLHHANSSRAELLVTEAPSKPITVTVEEQRSQSVRPGADVTFICTAKSKSPAYTLVWTRLHNGKLPARAMDFNGILTIRNVQPSDAGTYVCTGSNMFAMDQGTATLHVQGTQSAPVVSIHPPQLTVQPGQLAEFRCSATGNPAPTLEWTGGPGGQLPQKAQIHGGILRLPAVEPSDQAQYLCRAHNSAGQHVARAVLHVHGGSGPRVQVSPERTQVYEGRTVRLYCRAAGVPSATITWRKEGGSLPPQARSERTDIATLLIPAITAADAGFYLCVATSPAGTAQARIQVVVLPASGASSPPVRIESSSPSVTEGQTLDLNCVVAGLAHASITWYKRGGSLPPHSQVHGSRLRIPQVSPADSGEYVCRVENESGPKEASIIVSVFHSTNSGPSYTPVPGGAPPGSYQPIRIESSSSHVAEGQTLDLNCVVPGQAHAQVTWHRRGGSLPARHQTHGSLLRLHQVSPADSGEYVCRVVLGSGPLETSVLVNIKASGSPAGSIPAPAPVPPVRIESTSPTVAEGQTLDLSCVVAGQAHAQVTWYKRGGSLPARHQVRGSRLYIFQASPADAGEYVCRASNGMEASITVTVTRNHGANFAYPPGSSQPIRIESSSSHVAEGQTLDLNCVVPGQAHAQVTWHKRGGSLPTRHQTHGSLLRLHQVSPVDSGEYVCRVVGGSVPLEASVLVTIEPVGSVPALGVTPPVRIESSSSHVAEGQTLDLNCLVAGQANAQVTWHKRGGSLPTRHQVHGSRLRLPQVTPADSGEYVCRVVSSSGTQEASILVTIQQRLSPSHPQGVVYPVRIESSSASLANGHVLDLNCLVASQAPHTITWYKRGGSLPSRHQIVGSRLRIPQVTPADSGEYVCHVSNGGGSQETSLIVTIEGSGSSHVPSVSPPIRIESSSPTVVEGQTLDLNCVVAGQPQATITWYKRGGSLPAQHQAHGSRLRLNHMSVADSGEYVCRANNNIDAQEASIMVSVYPGAGSPSAPGSAVPIRIESSSSHVAEGQTVDLNCVVPGQAHAQVTWQKRGGSLPTHHQAHGSRLRLYQVSPADSGEYVCHVVSDSGPLEASVLVNIEASGASALPVPGGAPPIRIETSSSHVAEGQTLDLNCVVPGQAHAQVTWHRRGGSLPARHQVHGPLLRLNQVSPADSGEYSCQVTSSSGTLEASVRVTIEASSPGPIPGE</sequence>
<dbReference type="InterPro" id="IPR050958">
    <property type="entry name" value="Cell_Adh-Cytoskel_Orgn"/>
</dbReference>
<evidence type="ECO:0000256" key="6">
    <source>
        <dbReference type="ARBA" id="ARBA00022869"/>
    </source>
</evidence>
<accession>A0A9X9PV46</accession>
<evidence type="ECO:0000256" key="2">
    <source>
        <dbReference type="ARBA" id="ARBA00022525"/>
    </source>
</evidence>
<feature type="domain" description="Ig-like" evidence="13">
    <location>
        <begin position="958"/>
        <end position="1055"/>
    </location>
</feature>
<dbReference type="SUPFAM" id="SSF57196">
    <property type="entry name" value="EGF/Laminin"/>
    <property type="match status" value="2"/>
</dbReference>
<dbReference type="SUPFAM" id="SSF48726">
    <property type="entry name" value="Immunoglobulin"/>
    <property type="match status" value="13"/>
</dbReference>
<dbReference type="InterPro" id="IPR003598">
    <property type="entry name" value="Ig_sub2"/>
</dbReference>
<proteinExistence type="predicted"/>
<feature type="domain" description="Ig-like" evidence="13">
    <location>
        <begin position="1653"/>
        <end position="1735"/>
    </location>
</feature>
<dbReference type="Gene3D" id="2.10.25.10">
    <property type="entry name" value="Laminin"/>
    <property type="match status" value="2"/>
</dbReference>
<dbReference type="FunFam" id="2.60.40.10:FF:000644">
    <property type="entry name" value="Basement membrane-specific heparan sulfate proteoglycan core protein"/>
    <property type="match status" value="1"/>
</dbReference>
<evidence type="ECO:0000256" key="11">
    <source>
        <dbReference type="SAM" id="MobiDB-lite"/>
    </source>
</evidence>
<keyword evidence="4" id="KW-0732">Signal</keyword>
<dbReference type="GO" id="GO:0050808">
    <property type="term" value="P:synapse organization"/>
    <property type="evidence" value="ECO:0007669"/>
    <property type="project" value="TreeGrafter"/>
</dbReference>
<reference evidence="15 16" key="1">
    <citation type="submission" date="2018-10" db="EMBL/GenBank/DDBJ databases">
        <authorList>
            <person name="Ekblom R."/>
            <person name="Jareborg N."/>
        </authorList>
    </citation>
    <scope>NUCLEOTIDE SEQUENCE [LARGE SCALE GENOMIC DNA]</scope>
    <source>
        <tissue evidence="15">Muscle</tissue>
    </source>
</reference>
<dbReference type="GO" id="GO:0005886">
    <property type="term" value="C:plasma membrane"/>
    <property type="evidence" value="ECO:0007669"/>
    <property type="project" value="TreeGrafter"/>
</dbReference>
<feature type="domain" description="Ig-like" evidence="13">
    <location>
        <begin position="494"/>
        <end position="582"/>
    </location>
</feature>
<keyword evidence="8" id="KW-0325">Glycoprotein</keyword>
<feature type="domain" description="Laminin EGF-like" evidence="12">
    <location>
        <begin position="381"/>
        <end position="430"/>
    </location>
</feature>
<comment type="caution">
    <text evidence="10">Lacks conserved residue(s) required for the propagation of feature annotation.</text>
</comment>
<keyword evidence="6" id="KW-0084">Basement membrane</keyword>
<dbReference type="Proteomes" id="UP000269945">
    <property type="component" value="Unassembled WGS sequence"/>
</dbReference>
<organism evidence="15 16">
    <name type="scientific">Gulo gulo</name>
    <name type="common">Wolverine</name>
    <name type="synonym">Gluton</name>
    <dbReference type="NCBI Taxonomy" id="48420"/>
    <lineage>
        <taxon>Eukaryota</taxon>
        <taxon>Metazoa</taxon>
        <taxon>Chordata</taxon>
        <taxon>Craniata</taxon>
        <taxon>Vertebrata</taxon>
        <taxon>Euteleostomi</taxon>
        <taxon>Mammalia</taxon>
        <taxon>Eutheria</taxon>
        <taxon>Laurasiatheria</taxon>
        <taxon>Carnivora</taxon>
        <taxon>Caniformia</taxon>
        <taxon>Musteloidea</taxon>
        <taxon>Mustelidae</taxon>
        <taxon>Guloninae</taxon>
        <taxon>Gulo</taxon>
    </lineage>
</organism>
<evidence type="ECO:0000256" key="7">
    <source>
        <dbReference type="ARBA" id="ARBA00023157"/>
    </source>
</evidence>
<evidence type="ECO:0000259" key="13">
    <source>
        <dbReference type="PROSITE" id="PS50835"/>
    </source>
</evidence>
<feature type="domain" description="Ig-like" evidence="13">
    <location>
        <begin position="1265"/>
        <end position="1347"/>
    </location>
</feature>
<dbReference type="GO" id="GO:0008046">
    <property type="term" value="F:axon guidance receptor activity"/>
    <property type="evidence" value="ECO:0007669"/>
    <property type="project" value="TreeGrafter"/>
</dbReference>
<feature type="domain" description="Ig-like" evidence="13">
    <location>
        <begin position="1073"/>
        <end position="1152"/>
    </location>
</feature>
<dbReference type="Gene3D" id="2.60.40.10">
    <property type="entry name" value="Immunoglobulins"/>
    <property type="match status" value="13"/>
</dbReference>
<dbReference type="InterPro" id="IPR000034">
    <property type="entry name" value="Laminin_IV"/>
</dbReference>
<keyword evidence="9 10" id="KW-0424">Laminin EGF-like domain</keyword>
<dbReference type="Pfam" id="PF00053">
    <property type="entry name" value="EGF_laminin"/>
    <property type="match status" value="2"/>
</dbReference>
<dbReference type="InterPro" id="IPR036179">
    <property type="entry name" value="Ig-like_dom_sf"/>
</dbReference>
<evidence type="ECO:0000256" key="1">
    <source>
        <dbReference type="ARBA" id="ARBA00004302"/>
    </source>
</evidence>
<dbReference type="PANTHER" id="PTHR45080">
    <property type="entry name" value="CONTACTIN 5"/>
    <property type="match status" value="1"/>
</dbReference>
<evidence type="ECO:0000259" key="14">
    <source>
        <dbReference type="PROSITE" id="PS51115"/>
    </source>
</evidence>
<dbReference type="InterPro" id="IPR003599">
    <property type="entry name" value="Ig_sub"/>
</dbReference>
<evidence type="ECO:0000256" key="5">
    <source>
        <dbReference type="ARBA" id="ARBA00022737"/>
    </source>
</evidence>
<dbReference type="SMART" id="SM00409">
    <property type="entry name" value="IG"/>
    <property type="match status" value="13"/>
</dbReference>
<dbReference type="SMART" id="SM00180">
    <property type="entry name" value="EGF_Lam"/>
    <property type="match status" value="3"/>
</dbReference>
<dbReference type="GO" id="GO:0072359">
    <property type="term" value="P:circulatory system development"/>
    <property type="evidence" value="ECO:0007669"/>
    <property type="project" value="UniProtKB-ARBA"/>
</dbReference>
<dbReference type="Pfam" id="PF07679">
    <property type="entry name" value="I-set"/>
    <property type="match status" value="4"/>
</dbReference>
<comment type="caution">
    <text evidence="15">The sequence shown here is derived from an EMBL/GenBank/DDBJ whole genome shotgun (WGS) entry which is preliminary data.</text>
</comment>
<evidence type="ECO:0000259" key="12">
    <source>
        <dbReference type="PROSITE" id="PS50027"/>
    </source>
</evidence>
<feature type="domain" description="Ig-like" evidence="13">
    <location>
        <begin position="1458"/>
        <end position="1540"/>
    </location>
</feature>
<feature type="domain" description="Ig-like" evidence="13">
    <location>
        <begin position="1164"/>
        <end position="1251"/>
    </location>
</feature>
<dbReference type="FunFam" id="2.60.40.10:FF:000067">
    <property type="entry name" value="basement membrane-specific heparan sulfate proteoglycan core protein"/>
    <property type="match status" value="8"/>
</dbReference>
<dbReference type="InterPro" id="IPR013106">
    <property type="entry name" value="Ig_V-set"/>
</dbReference>
<feature type="domain" description="Ig-like" evidence="13">
    <location>
        <begin position="588"/>
        <end position="674"/>
    </location>
</feature>
<feature type="region of interest" description="Disordered" evidence="11">
    <location>
        <begin position="108"/>
        <end position="130"/>
    </location>
</feature>
<dbReference type="InterPro" id="IPR013783">
    <property type="entry name" value="Ig-like_fold"/>
</dbReference>
<dbReference type="GO" id="GO:0007156">
    <property type="term" value="P:homophilic cell adhesion via plasma membrane adhesion molecules"/>
    <property type="evidence" value="ECO:0007669"/>
    <property type="project" value="TreeGrafter"/>
</dbReference>
<dbReference type="GO" id="GO:0005604">
    <property type="term" value="C:basement membrane"/>
    <property type="evidence" value="ECO:0007669"/>
    <property type="project" value="UniProtKB-SubCell"/>
</dbReference>
<dbReference type="InterPro" id="IPR013098">
    <property type="entry name" value="Ig_I-set"/>
</dbReference>
<dbReference type="PROSITE" id="PS01248">
    <property type="entry name" value="EGF_LAM_1"/>
    <property type="match status" value="2"/>
</dbReference>
<dbReference type="FunFam" id="2.60.40.10:FF:000727">
    <property type="entry name" value="Basement membrane-specific heparan sulfate proteoglycan core protein"/>
    <property type="match status" value="1"/>
</dbReference>
<dbReference type="EMBL" id="CYRY02003076">
    <property type="protein sequence ID" value="VCW67749.1"/>
    <property type="molecule type" value="Genomic_DNA"/>
</dbReference>
<evidence type="ECO:0000313" key="15">
    <source>
        <dbReference type="EMBL" id="VCW67749.1"/>
    </source>
</evidence>
<dbReference type="InterPro" id="IPR002049">
    <property type="entry name" value="LE_dom"/>
</dbReference>
<evidence type="ECO:0008006" key="17">
    <source>
        <dbReference type="Google" id="ProtNLM"/>
    </source>
</evidence>
<dbReference type="Pfam" id="PF13927">
    <property type="entry name" value="Ig_3"/>
    <property type="match status" value="9"/>
</dbReference>
<name>A0A9X9PV46_GULGU</name>
<dbReference type="Pfam" id="PF24973">
    <property type="entry name" value="EGF_LMN_ATRN"/>
    <property type="match status" value="1"/>
</dbReference>
<dbReference type="FunFam" id="2.10.25.10:FF:000128">
    <property type="entry name" value="laminin subunit alpha-2 isoform X1"/>
    <property type="match status" value="1"/>
</dbReference>
<dbReference type="InterPro" id="IPR007110">
    <property type="entry name" value="Ig-like_dom"/>
</dbReference>
<dbReference type="FunFam" id="2.60.40.10:FF:000602">
    <property type="entry name" value="Basement membrane-specific heparan sulfate proteoglycan core protein"/>
    <property type="match status" value="1"/>
</dbReference>
<dbReference type="FunFam" id="2.60.40.10:FF:000709">
    <property type="entry name" value="basement membrane-specific heparan sulfate proteoglycan core protein"/>
    <property type="match status" value="1"/>
</dbReference>
<feature type="domain" description="Ig-like" evidence="13">
    <location>
        <begin position="682"/>
        <end position="765"/>
    </location>
</feature>
<dbReference type="GO" id="GO:0043025">
    <property type="term" value="C:neuronal cell body"/>
    <property type="evidence" value="ECO:0007669"/>
    <property type="project" value="TreeGrafter"/>
</dbReference>
<feature type="domain" description="Ig-like" evidence="13">
    <location>
        <begin position="772"/>
        <end position="855"/>
    </location>
</feature>
<evidence type="ECO:0000256" key="4">
    <source>
        <dbReference type="ARBA" id="ARBA00022729"/>
    </source>
</evidence>
<dbReference type="FunFam" id="2.60.40.10:FF:000700">
    <property type="entry name" value="Basement membrane-specific heparan sulfate proteoglycan core protein"/>
    <property type="match status" value="1"/>
</dbReference>
<dbReference type="FunFam" id="2.10.25.10:FF:000106">
    <property type="entry name" value="Heparan sulfate proteoglycan 2"/>
    <property type="match status" value="1"/>
</dbReference>
<dbReference type="CDD" id="cd05754">
    <property type="entry name" value="IgI_Perlecan_like"/>
    <property type="match status" value="1"/>
</dbReference>
<evidence type="ECO:0000256" key="3">
    <source>
        <dbReference type="ARBA" id="ARBA00022530"/>
    </source>
</evidence>
<feature type="domain" description="Ig-like" evidence="13">
    <location>
        <begin position="1551"/>
        <end position="1637"/>
    </location>
</feature>
<dbReference type="InterPro" id="IPR056863">
    <property type="entry name" value="LMN_ATRN_NET-like_EGF"/>
</dbReference>
<dbReference type="Pfam" id="PF00052">
    <property type="entry name" value="Laminin_B"/>
    <property type="match status" value="1"/>
</dbReference>
<protein>
    <recommendedName>
        <fullName evidence="17">Basement membrane-specific heparan sulfate proteoglycan core protein</fullName>
    </recommendedName>
</protein>
<dbReference type="SMART" id="SM00406">
    <property type="entry name" value="IGv"/>
    <property type="match status" value="6"/>
</dbReference>
<dbReference type="SMART" id="SM00408">
    <property type="entry name" value="IGc2"/>
    <property type="match status" value="13"/>
</dbReference>
<keyword evidence="5" id="KW-0677">Repeat</keyword>
<dbReference type="PROSITE" id="PS51115">
    <property type="entry name" value="LAMININ_IVA"/>
    <property type="match status" value="1"/>
</dbReference>
<evidence type="ECO:0000256" key="8">
    <source>
        <dbReference type="ARBA" id="ARBA00023180"/>
    </source>
</evidence>
<evidence type="ECO:0000256" key="9">
    <source>
        <dbReference type="ARBA" id="ARBA00023292"/>
    </source>
</evidence>
<dbReference type="PROSITE" id="PS50027">
    <property type="entry name" value="EGF_LAM_2"/>
    <property type="match status" value="1"/>
</dbReference>
<comment type="subcellular location">
    <subcellularLocation>
        <location evidence="1">Secreted</location>
        <location evidence="1">Extracellular space</location>
        <location evidence="1">Extracellular matrix</location>
        <location evidence="1">Basement membrane</location>
    </subcellularLocation>
</comment>
<evidence type="ECO:0000256" key="10">
    <source>
        <dbReference type="PROSITE-ProRule" id="PRU00460"/>
    </source>
</evidence>
<dbReference type="GO" id="GO:0030424">
    <property type="term" value="C:axon"/>
    <property type="evidence" value="ECO:0007669"/>
    <property type="project" value="TreeGrafter"/>
</dbReference>
<keyword evidence="16" id="KW-1185">Reference proteome</keyword>
<keyword evidence="3" id="KW-0272">Extracellular matrix</keyword>
<evidence type="ECO:0000313" key="16">
    <source>
        <dbReference type="Proteomes" id="UP000269945"/>
    </source>
</evidence>